<feature type="region of interest" description="Disordered" evidence="2">
    <location>
        <begin position="1"/>
        <end position="22"/>
    </location>
</feature>
<dbReference type="Gene3D" id="2.70.70.10">
    <property type="entry name" value="Glucose Permease (Domain IIA)"/>
    <property type="match status" value="1"/>
</dbReference>
<evidence type="ECO:0000313" key="4">
    <source>
        <dbReference type="EMBL" id="CRH05465.1"/>
    </source>
</evidence>
<evidence type="ECO:0000256" key="1">
    <source>
        <dbReference type="ARBA" id="ARBA00022729"/>
    </source>
</evidence>
<dbReference type="PANTHER" id="PTHR21666">
    <property type="entry name" value="PEPTIDASE-RELATED"/>
    <property type="match status" value="1"/>
</dbReference>
<dbReference type="InterPro" id="IPR050570">
    <property type="entry name" value="Cell_wall_metabolism_enzyme"/>
</dbReference>
<dbReference type="GO" id="GO:0004222">
    <property type="term" value="F:metalloendopeptidase activity"/>
    <property type="evidence" value="ECO:0007669"/>
    <property type="project" value="TreeGrafter"/>
</dbReference>
<evidence type="ECO:0000256" key="2">
    <source>
        <dbReference type="SAM" id="MobiDB-lite"/>
    </source>
</evidence>
<feature type="domain" description="M23ase beta-sheet core" evidence="3">
    <location>
        <begin position="199"/>
        <end position="298"/>
    </location>
</feature>
<dbReference type="PANTHER" id="PTHR21666:SF289">
    <property type="entry name" value="L-ALA--D-GLU ENDOPEPTIDASE"/>
    <property type="match status" value="1"/>
</dbReference>
<dbReference type="CDD" id="cd12797">
    <property type="entry name" value="M23_peptidase"/>
    <property type="match status" value="1"/>
</dbReference>
<feature type="region of interest" description="Disordered" evidence="2">
    <location>
        <begin position="119"/>
        <end position="160"/>
    </location>
</feature>
<feature type="compositionally biased region" description="Basic and acidic residues" evidence="2">
    <location>
        <begin position="7"/>
        <end position="22"/>
    </location>
</feature>
<dbReference type="InterPro" id="IPR016047">
    <property type="entry name" value="M23ase_b-sheet_dom"/>
</dbReference>
<evidence type="ECO:0000259" key="3">
    <source>
        <dbReference type="Pfam" id="PF01551"/>
    </source>
</evidence>
<dbReference type="InterPro" id="IPR011055">
    <property type="entry name" value="Dup_hybrid_motif"/>
</dbReference>
<dbReference type="Pfam" id="PF01551">
    <property type="entry name" value="Peptidase_M23"/>
    <property type="match status" value="1"/>
</dbReference>
<dbReference type="AlphaFoldDB" id="A0A1S7LEU4"/>
<proteinExistence type="predicted"/>
<keyword evidence="1" id="KW-0732">Signal</keyword>
<name>A0A1S7LEU4_MAGMO</name>
<accession>A0A1S7LEU4</accession>
<gene>
    <name evidence="4" type="ORF">MAGMO_1273</name>
</gene>
<organism evidence="4">
    <name type="scientific">Magnetococcus massalia (strain MO-1)</name>
    <dbReference type="NCBI Taxonomy" id="451514"/>
    <lineage>
        <taxon>Bacteria</taxon>
        <taxon>Pseudomonadati</taxon>
        <taxon>Pseudomonadota</taxon>
        <taxon>Magnetococcia</taxon>
        <taxon>Magnetococcales</taxon>
        <taxon>Magnetococcaceae</taxon>
        <taxon>Magnetococcus</taxon>
    </lineage>
</organism>
<protein>
    <recommendedName>
        <fullName evidence="3">M23ase beta-sheet core domain-containing protein</fullName>
    </recommendedName>
</protein>
<dbReference type="EMBL" id="LO017727">
    <property type="protein sequence ID" value="CRH05465.1"/>
    <property type="molecule type" value="Genomic_DNA"/>
</dbReference>
<sequence length="324" mass="36048">MPGAGADEGRFPDTLRSKESHEVAEHFGIDSNRFKAAQDAFVKSHKELAKVEDDLRGVKRGDVNHELWGQLAWSGPGGAREQVALEMAVNPLSTEGGAPLSAGTNGRMNNFHQVEQPIERAKATPPPKRHVERARATPTPKHHVERAKATPAPKRHAPPQFHNIFADGKAAKIRAHDDYAVISDGSFGSIRKQGDKKYPHKGVDLVGKIGDRVYAPFNGTLKLKGNMYPDQSGLRYWNIESDTGHQARVAYMRLNEDLEVGDRVQGGQTVLGTMGNLKNHYKNPIRKMTPHIHLELRDPLYKNETGRPGYHGYKILDPTPHLWK</sequence>
<reference evidence="4" key="1">
    <citation type="submission" date="2015-04" db="EMBL/GenBank/DDBJ databases">
        <authorList>
            <person name="Syromyatnikov M.Y."/>
            <person name="Popov V.N."/>
        </authorList>
    </citation>
    <scope>NUCLEOTIDE SEQUENCE</scope>
    <source>
        <strain evidence="4">MO-1</strain>
    </source>
</reference>
<dbReference type="SUPFAM" id="SSF51261">
    <property type="entry name" value="Duplicated hybrid motif"/>
    <property type="match status" value="1"/>
</dbReference>